<dbReference type="STRING" id="1742973.COMA2_20394"/>
<name>A0A0S4LGJ1_9BACT</name>
<dbReference type="EMBL" id="CZPZ01000012">
    <property type="protein sequence ID" value="CUS35688.1"/>
    <property type="molecule type" value="Genomic_DNA"/>
</dbReference>
<evidence type="ECO:0000313" key="2">
    <source>
        <dbReference type="Proteomes" id="UP000198736"/>
    </source>
</evidence>
<keyword evidence="2" id="KW-1185">Reference proteome</keyword>
<sequence length="249" mass="27534">MFDTKTKRDDLPDPTIYRSPMMTKWQEGKLVTCLIILMTSLPSAWAVSNDTPGTDGPSLEETVAFIKDTWEACGTMHSGLQRMIAKDGSLWHMDRMAKVDVVVTAPSTLKVVTRLNEHRKLSGIFGLQSPIERIQEFDLNALSPSVSAEQEGENVNLYGVRLRCARGGCVTEWLAPLAISGKPIHELKTGKLVVTSLEELVYEDRAPKDKPGERKGEIHIPVCDMASLDSLSKAFRHAIMKAGGKKPLF</sequence>
<dbReference type="AlphaFoldDB" id="A0A0S4LGJ1"/>
<proteinExistence type="predicted"/>
<organism evidence="1 2">
    <name type="scientific">Candidatus Nitrospira nitrificans</name>
    <dbReference type="NCBI Taxonomy" id="1742973"/>
    <lineage>
        <taxon>Bacteria</taxon>
        <taxon>Pseudomonadati</taxon>
        <taxon>Nitrospirota</taxon>
        <taxon>Nitrospiria</taxon>
        <taxon>Nitrospirales</taxon>
        <taxon>Nitrospiraceae</taxon>
        <taxon>Nitrospira</taxon>
    </lineage>
</organism>
<reference evidence="2" key="1">
    <citation type="submission" date="2015-10" db="EMBL/GenBank/DDBJ databases">
        <authorList>
            <person name="Luecker S."/>
            <person name="Luecker S."/>
        </authorList>
    </citation>
    <scope>NUCLEOTIDE SEQUENCE [LARGE SCALE GENOMIC DNA]</scope>
</reference>
<accession>A0A0S4LGJ1</accession>
<evidence type="ECO:0000313" key="1">
    <source>
        <dbReference type="EMBL" id="CUS35688.1"/>
    </source>
</evidence>
<protein>
    <submittedName>
        <fullName evidence="1">Uncharacterized protein</fullName>
    </submittedName>
</protein>
<gene>
    <name evidence="1" type="ORF">COMA2_20394</name>
</gene>
<dbReference type="Proteomes" id="UP000198736">
    <property type="component" value="Unassembled WGS sequence"/>
</dbReference>